<dbReference type="SUPFAM" id="SSF53335">
    <property type="entry name" value="S-adenosyl-L-methionine-dependent methyltransferases"/>
    <property type="match status" value="1"/>
</dbReference>
<evidence type="ECO:0000256" key="2">
    <source>
        <dbReference type="SAM" id="MobiDB-lite"/>
    </source>
</evidence>
<dbReference type="EMBL" id="BMNA01000001">
    <property type="protein sequence ID" value="GGL85438.1"/>
    <property type="molecule type" value="Genomic_DNA"/>
</dbReference>
<evidence type="ECO:0000313" key="3">
    <source>
        <dbReference type="EMBL" id="GGL85438.1"/>
    </source>
</evidence>
<reference evidence="3" key="2">
    <citation type="submission" date="2020-09" db="EMBL/GenBank/DDBJ databases">
        <authorList>
            <person name="Sun Q."/>
            <person name="Zhou Y."/>
        </authorList>
    </citation>
    <scope>NUCLEOTIDE SEQUENCE</scope>
    <source>
        <strain evidence="3">CGMCC 4.7308</strain>
    </source>
</reference>
<dbReference type="AlphaFoldDB" id="A0A917SKV7"/>
<evidence type="ECO:0000313" key="4">
    <source>
        <dbReference type="Proteomes" id="UP000655208"/>
    </source>
</evidence>
<reference evidence="3" key="1">
    <citation type="journal article" date="2014" name="Int. J. Syst. Evol. Microbiol.">
        <title>Complete genome sequence of Corynebacterium casei LMG S-19264T (=DSM 44701T), isolated from a smear-ripened cheese.</title>
        <authorList>
            <consortium name="US DOE Joint Genome Institute (JGI-PGF)"/>
            <person name="Walter F."/>
            <person name="Albersmeier A."/>
            <person name="Kalinowski J."/>
            <person name="Ruckert C."/>
        </authorList>
    </citation>
    <scope>NUCLEOTIDE SEQUENCE</scope>
    <source>
        <strain evidence="3">CGMCC 4.7308</strain>
    </source>
</reference>
<dbReference type="NCBIfam" id="NF037959">
    <property type="entry name" value="MFS_SpdSyn"/>
    <property type="match status" value="1"/>
</dbReference>
<feature type="region of interest" description="Disordered" evidence="2">
    <location>
        <begin position="1"/>
        <end position="24"/>
    </location>
</feature>
<dbReference type="PANTHER" id="PTHR43317:SF1">
    <property type="entry name" value="THERMOSPERMINE SYNTHASE ACAULIS5"/>
    <property type="match status" value="1"/>
</dbReference>
<name>A0A917SKV7_9ACTN</name>
<dbReference type="RefSeq" id="WP_188939603.1">
    <property type="nucleotide sequence ID" value="NZ_BMNA01000001.1"/>
</dbReference>
<protein>
    <submittedName>
        <fullName evidence="3">Spermidine synthase</fullName>
    </submittedName>
</protein>
<keyword evidence="4" id="KW-1185">Reference proteome</keyword>
<dbReference type="Gene3D" id="3.40.50.150">
    <property type="entry name" value="Vaccinia Virus protein VP39"/>
    <property type="match status" value="1"/>
</dbReference>
<accession>A0A917SKV7</accession>
<sequence length="292" mass="31932">MQRRPRPTTSDGPAGPAPGRYPIDTGTAELIRDRDRPRGYMLVIDDMESSHADLDDPGWLEFEYLRWMAAVIEHRQPEDAAFLTVHLGAAGCSLARHLVVSRPRSRHLAVEIDATLAALTRQWFDLPRAPVLRIRIGDARTELEALPPASANVIVRDVFSQAVTPWRMITAEFTAAVRRALRPGGVYLLNCADGPDLATARAEAATVAAAFPHVMATADTPMLKGRRRGNIVLAASDEPLLDADLLRALWADPLPAAVWDDAQLRTFASVARVLHDDQPPGPRAAPGRHRAP</sequence>
<gene>
    <name evidence="3" type="ORF">GCM10011594_01370</name>
</gene>
<dbReference type="InterPro" id="IPR029063">
    <property type="entry name" value="SAM-dependent_MTases_sf"/>
</dbReference>
<evidence type="ECO:0000256" key="1">
    <source>
        <dbReference type="ARBA" id="ARBA00023115"/>
    </source>
</evidence>
<dbReference type="GO" id="GO:0006596">
    <property type="term" value="P:polyamine biosynthetic process"/>
    <property type="evidence" value="ECO:0007669"/>
    <property type="project" value="UniProtKB-KW"/>
</dbReference>
<dbReference type="CDD" id="cd02440">
    <property type="entry name" value="AdoMet_MTases"/>
    <property type="match status" value="1"/>
</dbReference>
<proteinExistence type="predicted"/>
<dbReference type="Proteomes" id="UP000655208">
    <property type="component" value="Unassembled WGS sequence"/>
</dbReference>
<organism evidence="3 4">
    <name type="scientific">Nakamurella endophytica</name>
    <dbReference type="NCBI Taxonomy" id="1748367"/>
    <lineage>
        <taxon>Bacteria</taxon>
        <taxon>Bacillati</taxon>
        <taxon>Actinomycetota</taxon>
        <taxon>Actinomycetes</taxon>
        <taxon>Nakamurellales</taxon>
        <taxon>Nakamurellaceae</taxon>
        <taxon>Nakamurella</taxon>
    </lineage>
</organism>
<dbReference type="PANTHER" id="PTHR43317">
    <property type="entry name" value="THERMOSPERMINE SYNTHASE ACAULIS5"/>
    <property type="match status" value="1"/>
</dbReference>
<keyword evidence="1" id="KW-0620">Polyamine biosynthesis</keyword>
<comment type="caution">
    <text evidence="3">The sequence shown here is derived from an EMBL/GenBank/DDBJ whole genome shotgun (WGS) entry which is preliminary data.</text>
</comment>